<dbReference type="Proteomes" id="UP000475214">
    <property type="component" value="Unassembled WGS sequence"/>
</dbReference>
<evidence type="ECO:0000256" key="2">
    <source>
        <dbReference type="ARBA" id="ARBA00023125"/>
    </source>
</evidence>
<dbReference type="GO" id="GO:0003700">
    <property type="term" value="F:DNA-binding transcription factor activity"/>
    <property type="evidence" value="ECO:0007669"/>
    <property type="project" value="InterPro"/>
</dbReference>
<dbReference type="Gene3D" id="1.10.10.10">
    <property type="entry name" value="Winged helix-like DNA-binding domain superfamily/Winged helix DNA-binding domain"/>
    <property type="match status" value="1"/>
</dbReference>
<evidence type="ECO:0000256" key="3">
    <source>
        <dbReference type="ARBA" id="ARBA00023163"/>
    </source>
</evidence>
<sequence>MTRPPGADRPLYTRIAASLKGRVLSGALAPGDRLPGEEHLSRSMGVSRSTIRQAIAGLRDAGYVTSRQGSGTFVAAELPIEPLVPRSGPVYTGFLDDLDDEATHVEELHRSQETYPADDAIAAGLRIPSGSPVTRYRAVRVRDGVIYGVASDVVPGAIANGITPDILAASPTIPDAMAAAGHPVTESLQRAEPVLIDGADADDCGVAPGSPGLVLTGVAYDGQHTPLDAYTLTIVAGYGIGLLLTRANRAG</sequence>
<dbReference type="RefSeq" id="WP_163743085.1">
    <property type="nucleotide sequence ID" value="NZ_JAAGOA010000022.1"/>
</dbReference>
<dbReference type="PANTHER" id="PTHR44846">
    <property type="entry name" value="MANNOSYL-D-GLYCERATE TRANSPORT/METABOLISM SYSTEM REPRESSOR MNGR-RELATED"/>
    <property type="match status" value="1"/>
</dbReference>
<dbReference type="AlphaFoldDB" id="A0A6L9SE75"/>
<evidence type="ECO:0000313" key="6">
    <source>
        <dbReference type="Proteomes" id="UP000475214"/>
    </source>
</evidence>
<evidence type="ECO:0000256" key="1">
    <source>
        <dbReference type="ARBA" id="ARBA00023015"/>
    </source>
</evidence>
<dbReference type="InterPro" id="IPR000524">
    <property type="entry name" value="Tscrpt_reg_HTH_GntR"/>
</dbReference>
<dbReference type="SUPFAM" id="SSF46785">
    <property type="entry name" value="Winged helix' DNA-binding domain"/>
    <property type="match status" value="1"/>
</dbReference>
<keyword evidence="3" id="KW-0804">Transcription</keyword>
<evidence type="ECO:0000259" key="4">
    <source>
        <dbReference type="PROSITE" id="PS50949"/>
    </source>
</evidence>
<dbReference type="GO" id="GO:0045892">
    <property type="term" value="P:negative regulation of DNA-templated transcription"/>
    <property type="evidence" value="ECO:0007669"/>
    <property type="project" value="TreeGrafter"/>
</dbReference>
<dbReference type="SMART" id="SM00345">
    <property type="entry name" value="HTH_GNTR"/>
    <property type="match status" value="1"/>
</dbReference>
<dbReference type="PROSITE" id="PS50949">
    <property type="entry name" value="HTH_GNTR"/>
    <property type="match status" value="1"/>
</dbReference>
<dbReference type="PANTHER" id="PTHR44846:SF17">
    <property type="entry name" value="GNTR-FAMILY TRANSCRIPTIONAL REGULATOR"/>
    <property type="match status" value="1"/>
</dbReference>
<feature type="domain" description="HTH gntR-type" evidence="4">
    <location>
        <begin position="9"/>
        <end position="77"/>
    </location>
</feature>
<protein>
    <submittedName>
        <fullName evidence="5">GntR family transcriptional regulator</fullName>
    </submittedName>
</protein>
<comment type="caution">
    <text evidence="5">The sequence shown here is derived from an EMBL/GenBank/DDBJ whole genome shotgun (WGS) entry which is preliminary data.</text>
</comment>
<dbReference type="InterPro" id="IPR036390">
    <property type="entry name" value="WH_DNA-bd_sf"/>
</dbReference>
<dbReference type="InterPro" id="IPR011663">
    <property type="entry name" value="UTRA"/>
</dbReference>
<dbReference type="InterPro" id="IPR028978">
    <property type="entry name" value="Chorismate_lyase_/UTRA_dom_sf"/>
</dbReference>
<organism evidence="5 6">
    <name type="scientific">Phytoactinopolyspora halotolerans</name>
    <dbReference type="NCBI Taxonomy" id="1981512"/>
    <lineage>
        <taxon>Bacteria</taxon>
        <taxon>Bacillati</taxon>
        <taxon>Actinomycetota</taxon>
        <taxon>Actinomycetes</taxon>
        <taxon>Jiangellales</taxon>
        <taxon>Jiangellaceae</taxon>
        <taxon>Phytoactinopolyspora</taxon>
    </lineage>
</organism>
<keyword evidence="1" id="KW-0805">Transcription regulation</keyword>
<keyword evidence="2" id="KW-0238">DNA-binding</keyword>
<dbReference type="PRINTS" id="PR00035">
    <property type="entry name" value="HTHGNTR"/>
</dbReference>
<reference evidence="5 6" key="1">
    <citation type="submission" date="2020-02" db="EMBL/GenBank/DDBJ databases">
        <authorList>
            <person name="Li X.-J."/>
            <person name="Han X.-M."/>
        </authorList>
    </citation>
    <scope>NUCLEOTIDE SEQUENCE [LARGE SCALE GENOMIC DNA]</scope>
    <source>
        <strain evidence="5 6">CCTCC AB 2017055</strain>
    </source>
</reference>
<dbReference type="SMART" id="SM00866">
    <property type="entry name" value="UTRA"/>
    <property type="match status" value="1"/>
</dbReference>
<accession>A0A6L9SE75</accession>
<dbReference type="EMBL" id="JAAGOA010000022">
    <property type="protein sequence ID" value="NEE03423.1"/>
    <property type="molecule type" value="Genomic_DNA"/>
</dbReference>
<dbReference type="GO" id="GO:0003677">
    <property type="term" value="F:DNA binding"/>
    <property type="evidence" value="ECO:0007669"/>
    <property type="project" value="UniProtKB-KW"/>
</dbReference>
<name>A0A6L9SE75_9ACTN</name>
<dbReference type="SUPFAM" id="SSF64288">
    <property type="entry name" value="Chorismate lyase-like"/>
    <property type="match status" value="1"/>
</dbReference>
<dbReference type="Gene3D" id="3.40.1410.10">
    <property type="entry name" value="Chorismate lyase-like"/>
    <property type="match status" value="1"/>
</dbReference>
<keyword evidence="6" id="KW-1185">Reference proteome</keyword>
<dbReference type="Pfam" id="PF00392">
    <property type="entry name" value="GntR"/>
    <property type="match status" value="1"/>
</dbReference>
<dbReference type="CDD" id="cd07377">
    <property type="entry name" value="WHTH_GntR"/>
    <property type="match status" value="1"/>
</dbReference>
<proteinExistence type="predicted"/>
<dbReference type="InterPro" id="IPR050679">
    <property type="entry name" value="Bact_HTH_transcr_reg"/>
</dbReference>
<gene>
    <name evidence="5" type="ORF">G1H10_24970</name>
</gene>
<dbReference type="InterPro" id="IPR036388">
    <property type="entry name" value="WH-like_DNA-bd_sf"/>
</dbReference>
<evidence type="ECO:0000313" key="5">
    <source>
        <dbReference type="EMBL" id="NEE03423.1"/>
    </source>
</evidence>
<dbReference type="Pfam" id="PF07702">
    <property type="entry name" value="UTRA"/>
    <property type="match status" value="1"/>
</dbReference>